<dbReference type="RefSeq" id="WP_155323861.1">
    <property type="nucleotide sequence ID" value="NZ_AP021876.1"/>
</dbReference>
<dbReference type="Proteomes" id="UP000425960">
    <property type="component" value="Chromosome"/>
</dbReference>
<reference evidence="1 2" key="1">
    <citation type="submission" date="2019-11" db="EMBL/GenBank/DDBJ databases">
        <title>Comparative genomics of hydrocarbon-degrading Desulfosarcina strains.</title>
        <authorList>
            <person name="Watanabe M."/>
            <person name="Kojima H."/>
            <person name="Fukui M."/>
        </authorList>
    </citation>
    <scope>NUCLEOTIDE SEQUENCE [LARGE SCALE GENOMIC DNA]</scope>
    <source>
        <strain evidence="1 2">28bB2T</strain>
    </source>
</reference>
<proteinExistence type="predicted"/>
<name>A0A5K7ZU37_9BACT</name>
<gene>
    <name evidence="1" type="ORF">DSCO28_42840</name>
</gene>
<dbReference type="InterPro" id="IPR049210">
    <property type="entry name" value="DUF6812"/>
</dbReference>
<evidence type="ECO:0000313" key="2">
    <source>
        <dbReference type="Proteomes" id="UP000425960"/>
    </source>
</evidence>
<dbReference type="KEGG" id="dov:DSCO28_42840"/>
<organism evidence="1 2">
    <name type="scientific">Desulfosarcina ovata subsp. sediminis</name>
    <dbReference type="NCBI Taxonomy" id="885957"/>
    <lineage>
        <taxon>Bacteria</taxon>
        <taxon>Pseudomonadati</taxon>
        <taxon>Thermodesulfobacteriota</taxon>
        <taxon>Desulfobacteria</taxon>
        <taxon>Desulfobacterales</taxon>
        <taxon>Desulfosarcinaceae</taxon>
        <taxon>Desulfosarcina</taxon>
    </lineage>
</organism>
<dbReference type="Pfam" id="PF20660">
    <property type="entry name" value="DUF6812"/>
    <property type="match status" value="1"/>
</dbReference>
<protein>
    <submittedName>
        <fullName evidence="1">Uncharacterized protein</fullName>
    </submittedName>
</protein>
<dbReference type="AlphaFoldDB" id="A0A5K7ZU37"/>
<evidence type="ECO:0000313" key="1">
    <source>
        <dbReference type="EMBL" id="BBO83718.1"/>
    </source>
</evidence>
<dbReference type="EMBL" id="AP021876">
    <property type="protein sequence ID" value="BBO83718.1"/>
    <property type="molecule type" value="Genomic_DNA"/>
</dbReference>
<sequence>MQEEPQDRTKVRIYTDQFIIVGEIAMFSDTRLTDYIISAHDFIAITHAQVCNLEDKVLFNADFLNLQKDKVVIIVPETMVKPV</sequence>
<accession>A0A5K7ZU37</accession>